<feature type="compositionally biased region" description="Basic and acidic residues" evidence="1">
    <location>
        <begin position="14"/>
        <end position="29"/>
    </location>
</feature>
<dbReference type="EMBL" id="CP111025">
    <property type="protein sequence ID" value="WAR26577.1"/>
    <property type="molecule type" value="Genomic_DNA"/>
</dbReference>
<organism evidence="2 3">
    <name type="scientific">Mya arenaria</name>
    <name type="common">Soft-shell clam</name>
    <dbReference type="NCBI Taxonomy" id="6604"/>
    <lineage>
        <taxon>Eukaryota</taxon>
        <taxon>Metazoa</taxon>
        <taxon>Spiralia</taxon>
        <taxon>Lophotrochozoa</taxon>
        <taxon>Mollusca</taxon>
        <taxon>Bivalvia</taxon>
        <taxon>Autobranchia</taxon>
        <taxon>Heteroconchia</taxon>
        <taxon>Euheterodonta</taxon>
        <taxon>Imparidentia</taxon>
        <taxon>Neoheterodontei</taxon>
        <taxon>Myida</taxon>
        <taxon>Myoidea</taxon>
        <taxon>Myidae</taxon>
        <taxon>Mya</taxon>
    </lineage>
</organism>
<reference evidence="2" key="1">
    <citation type="submission" date="2022-11" db="EMBL/GenBank/DDBJ databases">
        <title>Centuries of genome instability and evolution in soft-shell clam transmissible cancer (bioRxiv).</title>
        <authorList>
            <person name="Hart S.F.M."/>
            <person name="Yonemitsu M.A."/>
            <person name="Giersch R.M."/>
            <person name="Beal B.F."/>
            <person name="Arriagada G."/>
            <person name="Davis B.W."/>
            <person name="Ostrander E.A."/>
            <person name="Goff S.P."/>
            <person name="Metzger M.J."/>
        </authorList>
    </citation>
    <scope>NUCLEOTIDE SEQUENCE</scope>
    <source>
        <strain evidence="2">MELC-2E11</strain>
        <tissue evidence="2">Siphon/mantle</tissue>
    </source>
</reference>
<gene>
    <name evidence="2" type="ORF">MAR_012281</name>
</gene>
<evidence type="ECO:0000313" key="3">
    <source>
        <dbReference type="Proteomes" id="UP001164746"/>
    </source>
</evidence>
<name>A0ABY7FZV7_MYAAR</name>
<evidence type="ECO:0000313" key="2">
    <source>
        <dbReference type="EMBL" id="WAR26577.1"/>
    </source>
</evidence>
<sequence>MSASEKIQRNKKSVGFEDGTRTSFREARSQSRGRARDRRAKSMDVRASKDGGKDELPKKRDRSLIGLVRQGSRKSVTSLVKLFEAGKSLYFCVRDQKYVGIIEGIRKSSKVKMGSKPKLLVRRLSQIWMTEGRKCQILLPDERRLDFLIQ</sequence>
<accession>A0ABY7FZV7</accession>
<keyword evidence="3" id="KW-1185">Reference proteome</keyword>
<dbReference type="Proteomes" id="UP001164746">
    <property type="component" value="Chromosome 14"/>
</dbReference>
<feature type="region of interest" description="Disordered" evidence="1">
    <location>
        <begin position="1"/>
        <end position="63"/>
    </location>
</feature>
<feature type="non-terminal residue" evidence="2">
    <location>
        <position position="1"/>
    </location>
</feature>
<proteinExistence type="predicted"/>
<feature type="compositionally biased region" description="Basic and acidic residues" evidence="1">
    <location>
        <begin position="40"/>
        <end position="58"/>
    </location>
</feature>
<protein>
    <submittedName>
        <fullName evidence="2">Uncharacterized protein</fullName>
    </submittedName>
</protein>
<evidence type="ECO:0000256" key="1">
    <source>
        <dbReference type="SAM" id="MobiDB-lite"/>
    </source>
</evidence>